<keyword evidence="3" id="KW-0560">Oxidoreductase</keyword>
<evidence type="ECO:0000313" key="5">
    <source>
        <dbReference type="EMBL" id="SVD48603.1"/>
    </source>
</evidence>
<dbReference type="Gene3D" id="3.30.390.50">
    <property type="entry name" value="CO dehydrogenase flavoprotein, C-terminal domain"/>
    <property type="match status" value="1"/>
</dbReference>
<dbReference type="SUPFAM" id="SSF55447">
    <property type="entry name" value="CO dehydrogenase flavoprotein C-terminal domain-like"/>
    <property type="match status" value="1"/>
</dbReference>
<dbReference type="InterPro" id="IPR051312">
    <property type="entry name" value="Diverse_Substr_Oxidored"/>
</dbReference>
<dbReference type="InterPro" id="IPR036683">
    <property type="entry name" value="CO_DH_flav_C_dom_sf"/>
</dbReference>
<evidence type="ECO:0000256" key="1">
    <source>
        <dbReference type="ARBA" id="ARBA00022630"/>
    </source>
</evidence>
<gene>
    <name evidence="5" type="ORF">METZ01_LOCUS401457</name>
</gene>
<feature type="domain" description="CO dehydrogenase flavoprotein C-terminal" evidence="4">
    <location>
        <begin position="2"/>
        <end position="79"/>
    </location>
</feature>
<dbReference type="EMBL" id="UINC01153726">
    <property type="protein sequence ID" value="SVD48603.1"/>
    <property type="molecule type" value="Genomic_DNA"/>
</dbReference>
<dbReference type="Pfam" id="PF03450">
    <property type="entry name" value="CO_deh_flav_C"/>
    <property type="match status" value="1"/>
</dbReference>
<dbReference type="GO" id="GO:0016491">
    <property type="term" value="F:oxidoreductase activity"/>
    <property type="evidence" value="ECO:0007669"/>
    <property type="project" value="UniProtKB-KW"/>
</dbReference>
<evidence type="ECO:0000256" key="3">
    <source>
        <dbReference type="ARBA" id="ARBA00023002"/>
    </source>
</evidence>
<keyword evidence="1" id="KW-0285">Flavoprotein</keyword>
<keyword evidence="2" id="KW-0274">FAD</keyword>
<organism evidence="5">
    <name type="scientific">marine metagenome</name>
    <dbReference type="NCBI Taxonomy" id="408172"/>
    <lineage>
        <taxon>unclassified sequences</taxon>
        <taxon>metagenomes</taxon>
        <taxon>ecological metagenomes</taxon>
    </lineage>
</organism>
<protein>
    <recommendedName>
        <fullName evidence="4">CO dehydrogenase flavoprotein C-terminal domain-containing protein</fullName>
    </recommendedName>
</protein>
<reference evidence="5" key="1">
    <citation type="submission" date="2018-05" db="EMBL/GenBank/DDBJ databases">
        <authorList>
            <person name="Lanie J.A."/>
            <person name="Ng W.-L."/>
            <person name="Kazmierczak K.M."/>
            <person name="Andrzejewski T.M."/>
            <person name="Davidsen T.M."/>
            <person name="Wayne K.J."/>
            <person name="Tettelin H."/>
            <person name="Glass J.I."/>
            <person name="Rusch D."/>
            <person name="Podicherti R."/>
            <person name="Tsui H.-C.T."/>
            <person name="Winkler M.E."/>
        </authorList>
    </citation>
    <scope>NUCLEOTIDE SEQUENCE</scope>
</reference>
<dbReference type="InterPro" id="IPR005107">
    <property type="entry name" value="CO_DH_flav_C"/>
</dbReference>
<evidence type="ECO:0000256" key="2">
    <source>
        <dbReference type="ARBA" id="ARBA00022827"/>
    </source>
</evidence>
<proteinExistence type="predicted"/>
<sequence length="101" mass="10608">REGYIVAARIAYGGMAATPRRALAAEAALVGLPLADEDDWSGAINALALDFQPIDDMRATAVYRLQTAQSLLLKALHEIGGASSAEMRVFGLRPGEVPNAA</sequence>
<dbReference type="AlphaFoldDB" id="A0A382VQ27"/>
<dbReference type="PANTHER" id="PTHR42659:SF2">
    <property type="entry name" value="XANTHINE DEHYDROGENASE SUBUNIT C-RELATED"/>
    <property type="match status" value="1"/>
</dbReference>
<feature type="non-terminal residue" evidence="5">
    <location>
        <position position="1"/>
    </location>
</feature>
<dbReference type="SMART" id="SM01092">
    <property type="entry name" value="CO_deh_flav_C"/>
    <property type="match status" value="1"/>
</dbReference>
<evidence type="ECO:0000259" key="4">
    <source>
        <dbReference type="SMART" id="SM01092"/>
    </source>
</evidence>
<dbReference type="PANTHER" id="PTHR42659">
    <property type="entry name" value="XANTHINE DEHYDROGENASE SUBUNIT C-RELATED"/>
    <property type="match status" value="1"/>
</dbReference>
<accession>A0A382VQ27</accession>
<name>A0A382VQ27_9ZZZZ</name>